<dbReference type="Proteomes" id="UP000257559">
    <property type="component" value="Chromosome"/>
</dbReference>
<evidence type="ECO:0000313" key="1">
    <source>
        <dbReference type="EMBL" id="SYV97239.1"/>
    </source>
</evidence>
<evidence type="ECO:0000313" key="2">
    <source>
        <dbReference type="Proteomes" id="UP000257559"/>
    </source>
</evidence>
<dbReference type="AlphaFoldDB" id="A0A3B0PKQ8"/>
<reference evidence="2" key="1">
    <citation type="submission" date="2018-06" db="EMBL/GenBank/DDBJ databases">
        <authorList>
            <consortium name="Pathogen Informatics"/>
        </authorList>
    </citation>
    <scope>NUCLEOTIDE SEQUENCE [LARGE SCALE GENOMIC DNA]</scope>
    <source>
        <strain evidence="2">NCTC10132</strain>
    </source>
</reference>
<feature type="non-terminal residue" evidence="1">
    <location>
        <position position="135"/>
    </location>
</feature>
<dbReference type="EMBL" id="LS991951">
    <property type="protein sequence ID" value="SYV97239.1"/>
    <property type="molecule type" value="Genomic_DNA"/>
</dbReference>
<accession>A0A3B0PKQ8</accession>
<sequence>MSKRNDGYYLLNKKEEELRKEILNDFDVIKFINDNKSIGNEIKNVFKNNIGSFDEIKITNIFDFENNLEKYILKKDDDDFIEKYDIYQIAIEKFEELKQDIDILKNYMRDNISFEEIKNEEKLEIKDKNSNVKEW</sequence>
<dbReference type="KEGG" id="medw:NCTC10132_00598"/>
<protein>
    <submittedName>
        <fullName evidence="1">Uncharacterized protein</fullName>
    </submittedName>
</protein>
<keyword evidence="2" id="KW-1185">Reference proteome</keyword>
<proteinExistence type="predicted"/>
<organism evidence="1 2">
    <name type="scientific">Mycoplasmopsis edwardii</name>
    <dbReference type="NCBI Taxonomy" id="53558"/>
    <lineage>
        <taxon>Bacteria</taxon>
        <taxon>Bacillati</taxon>
        <taxon>Mycoplasmatota</taxon>
        <taxon>Mycoplasmoidales</taxon>
        <taxon>Metamycoplasmataceae</taxon>
        <taxon>Mycoplasmopsis</taxon>
    </lineage>
</organism>
<gene>
    <name evidence="1" type="ORF">NCTC10132_00598</name>
</gene>
<name>A0A3B0PKQ8_9BACT</name>